<keyword evidence="2" id="KW-0812">Transmembrane</keyword>
<evidence type="ECO:0000256" key="2">
    <source>
        <dbReference type="SAM" id="Phobius"/>
    </source>
</evidence>
<accession>A0ABU2JH01</accession>
<feature type="region of interest" description="Disordered" evidence="1">
    <location>
        <begin position="1"/>
        <end position="22"/>
    </location>
</feature>
<dbReference type="GO" id="GO:0003677">
    <property type="term" value="F:DNA binding"/>
    <property type="evidence" value="ECO:0007669"/>
    <property type="project" value="UniProtKB-KW"/>
</dbReference>
<dbReference type="Gene3D" id="3.40.50.300">
    <property type="entry name" value="P-loop containing nucleotide triphosphate hydrolases"/>
    <property type="match status" value="2"/>
</dbReference>
<comment type="caution">
    <text evidence="5">The sequence shown here is derived from an EMBL/GenBank/DDBJ whole genome shotgun (WGS) entry which is preliminary data.</text>
</comment>
<dbReference type="InterPro" id="IPR058441">
    <property type="entry name" value="DUF8128"/>
</dbReference>
<dbReference type="InterPro" id="IPR027417">
    <property type="entry name" value="P-loop_NTPase"/>
</dbReference>
<feature type="region of interest" description="Disordered" evidence="1">
    <location>
        <begin position="816"/>
        <end position="843"/>
    </location>
</feature>
<dbReference type="InterPro" id="IPR002789">
    <property type="entry name" value="HerA_central"/>
</dbReference>
<keyword evidence="6" id="KW-1185">Reference proteome</keyword>
<name>A0ABU2JH01_9ACTN</name>
<dbReference type="Pfam" id="PF26449">
    <property type="entry name" value="DUF8128"/>
    <property type="match status" value="1"/>
</dbReference>
<keyword evidence="2" id="KW-1133">Transmembrane helix</keyword>
<organism evidence="5 6">
    <name type="scientific">Jatrophihabitans lederbergiae</name>
    <dbReference type="NCBI Taxonomy" id="3075547"/>
    <lineage>
        <taxon>Bacteria</taxon>
        <taxon>Bacillati</taxon>
        <taxon>Actinomycetota</taxon>
        <taxon>Actinomycetes</taxon>
        <taxon>Jatrophihabitantales</taxon>
        <taxon>Jatrophihabitantaceae</taxon>
        <taxon>Jatrophihabitans</taxon>
    </lineage>
</organism>
<evidence type="ECO:0000313" key="5">
    <source>
        <dbReference type="EMBL" id="MDT0263764.1"/>
    </source>
</evidence>
<reference evidence="6" key="1">
    <citation type="submission" date="2023-07" db="EMBL/GenBank/DDBJ databases">
        <title>30 novel species of actinomycetes from the DSMZ collection.</title>
        <authorList>
            <person name="Nouioui I."/>
        </authorList>
    </citation>
    <scope>NUCLEOTIDE SEQUENCE [LARGE SCALE GENOMIC DNA]</scope>
    <source>
        <strain evidence="6">DSM 44399</strain>
    </source>
</reference>
<dbReference type="CDD" id="cd01127">
    <property type="entry name" value="TrwB_TraG_TraD_VirD4"/>
    <property type="match status" value="2"/>
</dbReference>
<protein>
    <submittedName>
        <fullName evidence="5">Type IV secretion system DNA-binding domain-containing protein</fullName>
    </submittedName>
</protein>
<dbReference type="SUPFAM" id="SSF52540">
    <property type="entry name" value="P-loop containing nucleoside triphosphate hydrolases"/>
    <property type="match status" value="1"/>
</dbReference>
<feature type="domain" description="Helicase HerA central" evidence="3">
    <location>
        <begin position="431"/>
        <end position="484"/>
    </location>
</feature>
<gene>
    <name evidence="5" type="ORF">RM423_20525</name>
</gene>
<dbReference type="InterPro" id="IPR051162">
    <property type="entry name" value="T4SS_component"/>
</dbReference>
<dbReference type="EMBL" id="JAVREH010000051">
    <property type="protein sequence ID" value="MDT0263764.1"/>
    <property type="molecule type" value="Genomic_DNA"/>
</dbReference>
<keyword evidence="2" id="KW-0472">Membrane</keyword>
<evidence type="ECO:0000313" key="6">
    <source>
        <dbReference type="Proteomes" id="UP001183176"/>
    </source>
</evidence>
<evidence type="ECO:0000256" key="1">
    <source>
        <dbReference type="SAM" id="MobiDB-lite"/>
    </source>
</evidence>
<proteinExistence type="predicted"/>
<feature type="domain" description="DUF8128" evidence="4">
    <location>
        <begin position="122"/>
        <end position="395"/>
    </location>
</feature>
<dbReference type="PANTHER" id="PTHR30121">
    <property type="entry name" value="UNCHARACTERIZED PROTEIN YJGR-RELATED"/>
    <property type="match status" value="1"/>
</dbReference>
<dbReference type="Proteomes" id="UP001183176">
    <property type="component" value="Unassembled WGS sequence"/>
</dbReference>
<feature type="transmembrane region" description="Helical" evidence="2">
    <location>
        <begin position="49"/>
        <end position="71"/>
    </location>
</feature>
<dbReference type="PANTHER" id="PTHR30121:SF11">
    <property type="entry name" value="AAA+ ATPASE DOMAIN-CONTAINING PROTEIN"/>
    <property type="match status" value="1"/>
</dbReference>
<sequence>MSGRTPLASLITAHPPTPSTPVAPSGPLVTYLRDPGAAVRHLLAWLQDWALGPGVVMGPVLLVGLVAVWVAQVWWRRRCQRQLAVDARLISILAPPTVDPAGAQALWANLVGLLRPAWRRRFTGQPHVAFEYAFTPDGVQLRLWVPGLVPPGMVERAIEAAWPGAHTSTQTATPPTSAHSTHDTGVQVEVGGELRLARSEALPIRTGFDADPIRALLGAPVGLDSGELVIVQVLARPVTGRRVTRARRAARQLHTGRSPRLAGRILDLATPHPPSRRTGPGGPVVDRVTSLEHTAQDRAVVAKTRGALFETRIRYAVTTPAPIGVTRAELAEVRDRLRGRGHAIASAFAAYGEHNHYRRHRLRHPAETLRSRRLGKGDLLSIPELAVIAHIPTDEAIPGLQHAGARAVAPPPGIPAPGPSVKPLGVADTGTRRRVGLAVADARQHLHLLGATGSGKSTLMAQLILDDANAGRGVVVVDPKGDLITDILDRLPLEATKRVTLFDADSKTTAPCLNPLDDGLPDIAMDNLVSVFARVYSASWGPRTDDILRAACLTLRAHSTASHRTATLADLPTLLGDPDYRAAATAAVKDPVLRGFWSWYEQLSDAGRAQAIAPLMNKLRAFLLRPFVKQAIAGGPSTVHMNQILDHGGLCLVRIPKGSLGEETTRLVGSLIVARVWQAATARARLPQHARADCALYMDECQNFLNLPYPLEDMLAEARGFRLSMVLAHQHLGQLGRDLHDGISANARSKIFFNASPEDARELARHTAPRLSEHDLAHLGAYRAAARLLVAGEETAPFTLKTQPLPAAVPGRRRAIERAAAARVQPPPTHPSPAAVTADERRP</sequence>
<keyword evidence="5" id="KW-0238">DNA-binding</keyword>
<evidence type="ECO:0000259" key="4">
    <source>
        <dbReference type="Pfam" id="PF26449"/>
    </source>
</evidence>
<evidence type="ECO:0000259" key="3">
    <source>
        <dbReference type="Pfam" id="PF01935"/>
    </source>
</evidence>
<dbReference type="Pfam" id="PF01935">
    <property type="entry name" value="DUF87"/>
    <property type="match status" value="1"/>
</dbReference>